<dbReference type="InterPro" id="IPR008884">
    <property type="entry name" value="TylF_MeTrfase"/>
</dbReference>
<dbReference type="PANTHER" id="PTHR40036:SF1">
    <property type="entry name" value="MACROCIN O-METHYLTRANSFERASE"/>
    <property type="match status" value="1"/>
</dbReference>
<sequence length="278" mass="30448">MRKIIKKLARIAGLEKPAHAAWMTLKAKGLTPWVPLVPEDDFRRCVQAAIRSLDLSGDPAAFGDYLEFGVSRGSSLACVHKVLSEAGMTQARLIGFDSFEGMPSGSEAEGWTEGDFRSTLPATKRHLASKGVNLSRVELVKGWFDDTLNDGTRDRLNLSRAGLIMIDCDIYSASKQALEFCEPFIGEQAIIMFDDWGWAEQMGKAGQKEAFAEFLAAHPSLKANEIMGYNASSRVFHVRREAVAAKTRRRTRKAMPACVLAMAIPMAAGAELLEALPV</sequence>
<dbReference type="RefSeq" id="WP_212608951.1">
    <property type="nucleotide sequence ID" value="NZ_CP073910.1"/>
</dbReference>
<organism evidence="1 2">
    <name type="scientific">Sphingobium phenoxybenzoativorans</name>
    <dbReference type="NCBI Taxonomy" id="1592790"/>
    <lineage>
        <taxon>Bacteria</taxon>
        <taxon>Pseudomonadati</taxon>
        <taxon>Pseudomonadota</taxon>
        <taxon>Alphaproteobacteria</taxon>
        <taxon>Sphingomonadales</taxon>
        <taxon>Sphingomonadaceae</taxon>
        <taxon>Sphingobium</taxon>
    </lineage>
</organism>
<evidence type="ECO:0000313" key="1">
    <source>
        <dbReference type="EMBL" id="QUT05279.1"/>
    </source>
</evidence>
<dbReference type="Proteomes" id="UP000681425">
    <property type="component" value="Chromosome"/>
</dbReference>
<evidence type="ECO:0000313" key="2">
    <source>
        <dbReference type="Proteomes" id="UP000681425"/>
    </source>
</evidence>
<keyword evidence="2" id="KW-1185">Reference proteome</keyword>
<dbReference type="GO" id="GO:0008168">
    <property type="term" value="F:methyltransferase activity"/>
    <property type="evidence" value="ECO:0007669"/>
    <property type="project" value="UniProtKB-KW"/>
</dbReference>
<dbReference type="KEGG" id="spph:KFK14_20140"/>
<dbReference type="AlphaFoldDB" id="A0A975K5Q2"/>
<dbReference type="GO" id="GO:0032259">
    <property type="term" value="P:methylation"/>
    <property type="evidence" value="ECO:0007669"/>
    <property type="project" value="UniProtKB-KW"/>
</dbReference>
<dbReference type="EMBL" id="CP073910">
    <property type="protein sequence ID" value="QUT05279.1"/>
    <property type="molecule type" value="Genomic_DNA"/>
</dbReference>
<dbReference type="EC" id="2.1.1.-" evidence="1"/>
<reference evidence="1" key="1">
    <citation type="submission" date="2021-04" db="EMBL/GenBank/DDBJ databases">
        <title>Isolation of p-tert-butylphenol degrading bacteria Sphingobium phenoxybenzoativorans Tas13 from active sludge.</title>
        <authorList>
            <person name="Li Y."/>
        </authorList>
    </citation>
    <scope>NUCLEOTIDE SEQUENCE</scope>
    <source>
        <strain evidence="1">Tas13</strain>
    </source>
</reference>
<dbReference type="InterPro" id="IPR029063">
    <property type="entry name" value="SAM-dependent_MTases_sf"/>
</dbReference>
<dbReference type="PANTHER" id="PTHR40036">
    <property type="entry name" value="MACROCIN O-METHYLTRANSFERASE"/>
    <property type="match status" value="1"/>
</dbReference>
<keyword evidence="1" id="KW-0489">Methyltransferase</keyword>
<keyword evidence="1" id="KW-0808">Transferase</keyword>
<proteinExistence type="predicted"/>
<protein>
    <submittedName>
        <fullName evidence="1">Class I SAM-dependent methyltransferase</fullName>
        <ecNumber evidence="1">2.1.1.-</ecNumber>
    </submittedName>
</protein>
<accession>A0A975K5Q2</accession>
<dbReference type="Gene3D" id="3.40.50.150">
    <property type="entry name" value="Vaccinia Virus protein VP39"/>
    <property type="match status" value="1"/>
</dbReference>
<dbReference type="Pfam" id="PF05711">
    <property type="entry name" value="TylF"/>
    <property type="match status" value="1"/>
</dbReference>
<dbReference type="SUPFAM" id="SSF53335">
    <property type="entry name" value="S-adenosyl-L-methionine-dependent methyltransferases"/>
    <property type="match status" value="1"/>
</dbReference>
<gene>
    <name evidence="1" type="ORF">KFK14_20140</name>
</gene>
<name>A0A975K5Q2_9SPHN</name>